<comment type="caution">
    <text evidence="5">The sequence shown here is derived from an EMBL/GenBank/DDBJ whole genome shotgun (WGS) entry which is preliminary data.</text>
</comment>
<evidence type="ECO:0000256" key="1">
    <source>
        <dbReference type="ARBA" id="ARBA00022612"/>
    </source>
</evidence>
<feature type="transmembrane region" description="Helical" evidence="3">
    <location>
        <begin position="575"/>
        <end position="598"/>
    </location>
</feature>
<evidence type="ECO:0000313" key="6">
    <source>
        <dbReference type="Proteomes" id="UP000297668"/>
    </source>
</evidence>
<dbReference type="EMBL" id="SJZF01000011">
    <property type="protein sequence ID" value="TFU26146.1"/>
    <property type="molecule type" value="Genomic_DNA"/>
</dbReference>
<dbReference type="RefSeq" id="WP_135260263.1">
    <property type="nucleotide sequence ID" value="NZ_SJZF01000011.1"/>
</dbReference>
<dbReference type="PANTHER" id="PTHR37813">
    <property type="entry name" value="FELS-2 PROPHAGE PROTEIN"/>
    <property type="match status" value="1"/>
</dbReference>
<feature type="transmembrane region" description="Helical" evidence="3">
    <location>
        <begin position="487"/>
        <end position="512"/>
    </location>
</feature>
<feature type="transmembrane region" description="Helical" evidence="3">
    <location>
        <begin position="443"/>
        <end position="467"/>
    </location>
</feature>
<keyword evidence="3" id="KW-1133">Transmembrane helix</keyword>
<dbReference type="Proteomes" id="UP000297668">
    <property type="component" value="Unassembled WGS sequence"/>
</dbReference>
<evidence type="ECO:0000259" key="4">
    <source>
        <dbReference type="Pfam" id="PF10145"/>
    </source>
</evidence>
<keyword evidence="3" id="KW-0472">Membrane</keyword>
<dbReference type="PANTHER" id="PTHR37813:SF1">
    <property type="entry name" value="FELS-2 PROPHAGE PROTEIN"/>
    <property type="match status" value="1"/>
</dbReference>
<organism evidence="5 6">
    <name type="scientific">Thermus tengchongensis</name>
    <dbReference type="NCBI Taxonomy" id="1214928"/>
    <lineage>
        <taxon>Bacteria</taxon>
        <taxon>Thermotogati</taxon>
        <taxon>Deinococcota</taxon>
        <taxon>Deinococci</taxon>
        <taxon>Thermales</taxon>
        <taxon>Thermaceae</taxon>
        <taxon>Thermus</taxon>
    </lineage>
</organism>
<accession>A0A4Y9FAM2</accession>
<evidence type="ECO:0000256" key="2">
    <source>
        <dbReference type="SAM" id="MobiDB-lite"/>
    </source>
</evidence>
<keyword evidence="1" id="KW-1188">Viral release from host cell</keyword>
<evidence type="ECO:0000256" key="3">
    <source>
        <dbReference type="SAM" id="Phobius"/>
    </source>
</evidence>
<dbReference type="AlphaFoldDB" id="A0A4Y9FAM2"/>
<gene>
    <name evidence="5" type="ORF">E0687_07070</name>
</gene>
<proteinExistence type="predicted"/>
<feature type="compositionally biased region" description="Basic and acidic residues" evidence="2">
    <location>
        <begin position="930"/>
        <end position="940"/>
    </location>
</feature>
<dbReference type="NCBIfam" id="TIGR01760">
    <property type="entry name" value="tape_meas_TP901"/>
    <property type="match status" value="1"/>
</dbReference>
<protein>
    <submittedName>
        <fullName evidence="5">Phage tail tape measure protein</fullName>
    </submittedName>
</protein>
<dbReference type="InterPro" id="IPR010090">
    <property type="entry name" value="Phage_tape_meas"/>
</dbReference>
<keyword evidence="3" id="KW-0812">Transmembrane</keyword>
<sequence>MQALYRLQVLMELADRFSGPSAKIAQNLQRLQVLTERVSLAQERLGTGLSTLAAGTALAAPLVLATRAAMAFEEAFADVRKVVDAPGPALKALQSQLLDLTRTIPMTARGLTEIAAAAGQSGIPLQEIVRFTQDAARVGVAFGISAGQAGEALAKLRNIMGLSQEGVMRLADSINHLSNNLAATAPEILEVVRRVGGTGRLLGLTGQQVAAFASGLLALGTVPEVAATGLNALFQRLAAAPAQPKAFQEALARLGLSATALQRALRQDAAGAIMDFLRRVKAAPDQLTLLSDLFGMEYADDIAKLVGSLDTLERAFGLVANPAAYTGSVLQEFQNRSATLQNALILLKNALDRLWITLGNSLLPIVTPVVQRLTDLLHRASDLLDRFPALRVVVVGVSAVLGGLLVVGGLAVTLLGAIGFASANARLGLLALRGGLESAGRQLRLFSLGLSLLRFQLAALGGPAGLARGALLALQRASLLAGRGVLFLGRALLLNPLGLFATLLAGVGYGLVQAWRHSEAFRRGIQDTFAALRAAFAPALAEMRAVAQAVAGLFRPLGDAVQASLGVIPEALDRVLYGVFYGLGFLFGLIQGLALRLAPVLGEGLMGLVGLLRGFVDLVVGLFTLDLDRARQGALRVWDGLRAVLSVPIRVGGILVDTALNALALLWQAASERFPALAQLGEGLGRAWQGLVTAAQVVFSLLRTVVLSAINALKALFQGDFRLALAFAEQGWQALRTLLSLPLRLGAVVWDALKGALGQALAFVRGLAGQFVEAGRAIVQGLTQGILSLAMAPVNAVKELGGKAITALRNLLGMRSPSRVFAEIGAMTALGMAVGLEGAAPVVARAVQALVPPVPQLELPVLRPAVEMPELPPVRPAVEIPRLPRLEMPEVAGPRLPELPVLRPAVEMPELPTLEALVPPSPAAAARGQAPDRGEGRKGEGRVVQVVRIERLELPSVRDADEFLQALKRLMVPYLEEA</sequence>
<feature type="domain" description="Phage tail tape measure protein" evidence="4">
    <location>
        <begin position="95"/>
        <end position="295"/>
    </location>
</feature>
<feature type="transmembrane region" description="Helical" evidence="3">
    <location>
        <begin position="389"/>
        <end position="422"/>
    </location>
</feature>
<feature type="region of interest" description="Disordered" evidence="2">
    <location>
        <begin position="920"/>
        <end position="940"/>
    </location>
</feature>
<evidence type="ECO:0000313" key="5">
    <source>
        <dbReference type="EMBL" id="TFU26146.1"/>
    </source>
</evidence>
<dbReference type="Pfam" id="PF10145">
    <property type="entry name" value="PhageMin_Tail"/>
    <property type="match status" value="1"/>
</dbReference>
<reference evidence="5 6" key="1">
    <citation type="submission" date="2019-03" db="EMBL/GenBank/DDBJ databases">
        <title>Thermus tengchongensis species for the arsenic transformation mechanism.</title>
        <authorList>
            <person name="Yuan G.C."/>
        </authorList>
    </citation>
    <scope>NUCLEOTIDE SEQUENCE [LARGE SCALE GENOMIC DNA]</scope>
    <source>
        <strain evidence="5 6">15W</strain>
    </source>
</reference>
<name>A0A4Y9FAM2_9DEIN</name>